<comment type="caution">
    <text evidence="2">The sequence shown here is derived from an EMBL/GenBank/DDBJ whole genome shotgun (WGS) entry which is preliminary data.</text>
</comment>
<feature type="region of interest" description="Disordered" evidence="1">
    <location>
        <begin position="1"/>
        <end position="65"/>
    </location>
</feature>
<sequence>MEATAHAGSTSHPARAGSKQPPVRGRLSKPAQAGLILRRRGLARSRRTRRSSPGDSPGGRTYSETRGMHRSFGRLILQLSSSLTYLDIAGVILASPTLTSLNHLTGLVKLKVSLAQQHVAHLCSSALAYPRAQLCLPSLQQLTIRVLPHAFQACIQLLSISTLAQLRVLKVKALEDLCDPNALFATLNERQMFLLEEIALERDESFGESDTVAVQPPQHLYGPPPVPLTEEDVAPLFSFKKLSLFRIYHCDHYKSAHQENLLGNSRGSCVGRNSPAGAG</sequence>
<organism evidence="2 3">
    <name type="scientific">Coprinopsis cinerea (strain Okayama-7 / 130 / ATCC MYA-4618 / FGSC 9003)</name>
    <name type="common">Inky cap fungus</name>
    <name type="synonym">Hormographiella aspergillata</name>
    <dbReference type="NCBI Taxonomy" id="240176"/>
    <lineage>
        <taxon>Eukaryota</taxon>
        <taxon>Fungi</taxon>
        <taxon>Dikarya</taxon>
        <taxon>Basidiomycota</taxon>
        <taxon>Agaricomycotina</taxon>
        <taxon>Agaricomycetes</taxon>
        <taxon>Agaricomycetidae</taxon>
        <taxon>Agaricales</taxon>
        <taxon>Agaricineae</taxon>
        <taxon>Psathyrellaceae</taxon>
        <taxon>Coprinopsis</taxon>
    </lineage>
</organism>
<dbReference type="InParanoid" id="A8NLX1"/>
<feature type="compositionally biased region" description="Basic residues" evidence="1">
    <location>
        <begin position="37"/>
        <end position="50"/>
    </location>
</feature>
<evidence type="ECO:0008006" key="4">
    <source>
        <dbReference type="Google" id="ProtNLM"/>
    </source>
</evidence>
<dbReference type="EMBL" id="AACS02000012">
    <property type="protein sequence ID" value="EAU86966.2"/>
    <property type="molecule type" value="Genomic_DNA"/>
</dbReference>
<protein>
    <recommendedName>
        <fullName evidence="4">F-box domain-containing protein</fullName>
    </recommendedName>
</protein>
<accession>A8NLX1</accession>
<evidence type="ECO:0000313" key="2">
    <source>
        <dbReference type="EMBL" id="EAU86966.2"/>
    </source>
</evidence>
<evidence type="ECO:0000256" key="1">
    <source>
        <dbReference type="SAM" id="MobiDB-lite"/>
    </source>
</evidence>
<keyword evidence="3" id="KW-1185">Reference proteome</keyword>
<dbReference type="RefSeq" id="XP_001834792.2">
    <property type="nucleotide sequence ID" value="XM_001834740.2"/>
</dbReference>
<dbReference type="AlphaFoldDB" id="A8NLX1"/>
<reference evidence="2 3" key="1">
    <citation type="journal article" date="2010" name="Proc. Natl. Acad. Sci. U.S.A.">
        <title>Insights into evolution of multicellular fungi from the assembled chromosomes of the mushroom Coprinopsis cinerea (Coprinus cinereus).</title>
        <authorList>
            <person name="Stajich J.E."/>
            <person name="Wilke S.K."/>
            <person name="Ahren D."/>
            <person name="Au C.H."/>
            <person name="Birren B.W."/>
            <person name="Borodovsky M."/>
            <person name="Burns C."/>
            <person name="Canback B."/>
            <person name="Casselton L.A."/>
            <person name="Cheng C.K."/>
            <person name="Deng J."/>
            <person name="Dietrich F.S."/>
            <person name="Fargo D.C."/>
            <person name="Farman M.L."/>
            <person name="Gathman A.C."/>
            <person name="Goldberg J."/>
            <person name="Guigo R."/>
            <person name="Hoegger P.J."/>
            <person name="Hooker J.B."/>
            <person name="Huggins A."/>
            <person name="James T.Y."/>
            <person name="Kamada T."/>
            <person name="Kilaru S."/>
            <person name="Kodira C."/>
            <person name="Kues U."/>
            <person name="Kupfer D."/>
            <person name="Kwan H.S."/>
            <person name="Lomsadze A."/>
            <person name="Li W."/>
            <person name="Lilly W.W."/>
            <person name="Ma L.J."/>
            <person name="Mackey A.J."/>
            <person name="Manning G."/>
            <person name="Martin F."/>
            <person name="Muraguchi H."/>
            <person name="Natvig D.O."/>
            <person name="Palmerini H."/>
            <person name="Ramesh M.A."/>
            <person name="Rehmeyer C.J."/>
            <person name="Roe B.A."/>
            <person name="Shenoy N."/>
            <person name="Stanke M."/>
            <person name="Ter-Hovhannisyan V."/>
            <person name="Tunlid A."/>
            <person name="Velagapudi R."/>
            <person name="Vision T.J."/>
            <person name="Zeng Q."/>
            <person name="Zolan M.E."/>
            <person name="Pukkila P.J."/>
        </authorList>
    </citation>
    <scope>NUCLEOTIDE SEQUENCE [LARGE SCALE GENOMIC DNA]</scope>
    <source>
        <strain evidence="3">Okayama-7 / 130 / ATCC MYA-4618 / FGSC 9003</strain>
    </source>
</reference>
<gene>
    <name evidence="2" type="ORF">CC1G_08437</name>
</gene>
<name>A8NLX1_COPC7</name>
<dbReference type="HOGENOM" id="CLU_997525_0_0_1"/>
<dbReference type="Proteomes" id="UP000001861">
    <property type="component" value="Unassembled WGS sequence"/>
</dbReference>
<evidence type="ECO:0000313" key="3">
    <source>
        <dbReference type="Proteomes" id="UP000001861"/>
    </source>
</evidence>
<dbReference type="VEuPathDB" id="FungiDB:CC1G_08437"/>
<dbReference type="KEGG" id="cci:CC1G_08437"/>
<dbReference type="GeneID" id="6011370"/>
<proteinExistence type="predicted"/>
<feature type="compositionally biased region" description="Low complexity" evidence="1">
    <location>
        <begin position="51"/>
        <end position="61"/>
    </location>
</feature>
<dbReference type="OrthoDB" id="2851041at2759"/>